<accession>A0ABR5V725</accession>
<organism evidence="1 2">
    <name type="scientific">Corynebacterium simulans</name>
    <dbReference type="NCBI Taxonomy" id="146827"/>
    <lineage>
        <taxon>Bacteria</taxon>
        <taxon>Bacillati</taxon>
        <taxon>Actinomycetota</taxon>
        <taxon>Actinomycetes</taxon>
        <taxon>Mycobacteriales</taxon>
        <taxon>Corynebacteriaceae</taxon>
        <taxon>Corynebacterium</taxon>
    </lineage>
</organism>
<evidence type="ECO:0000313" key="1">
    <source>
        <dbReference type="EMBL" id="KXU17281.1"/>
    </source>
</evidence>
<keyword evidence="2" id="KW-1185">Reference proteome</keyword>
<evidence type="ECO:0000313" key="2">
    <source>
        <dbReference type="Proteomes" id="UP000070339"/>
    </source>
</evidence>
<dbReference type="EMBL" id="LTEB01000039">
    <property type="protein sequence ID" value="KXU17281.1"/>
    <property type="molecule type" value="Genomic_DNA"/>
</dbReference>
<reference evidence="1 2" key="1">
    <citation type="journal article" date="2016" name="Int. J. Syst. Evol. Microbiol.">
        <title>Resolving the Complexity of Human Skin Metagenomes Using Single-Molecule Sequencing.</title>
        <authorList>
            <consortium name="NISC Comparative Sequencing Program"/>
            <person name="Tsai Y.C."/>
            <person name="Conlan S."/>
            <person name="Deming C."/>
            <person name="Segre J.A."/>
            <person name="Kong H.H."/>
            <person name="Korlach J."/>
            <person name="Oh J."/>
        </authorList>
    </citation>
    <scope>NUCLEOTIDE SEQUENCE [LARGE SCALE GENOMIC DNA]</scope>
    <source>
        <strain evidence="1 2">1B08</strain>
    </source>
</reference>
<gene>
    <name evidence="1" type="ORF">WM41_2199</name>
</gene>
<proteinExistence type="predicted"/>
<name>A0ABR5V725_9CORY</name>
<dbReference type="RefSeq" id="WP_162839578.1">
    <property type="nucleotide sequence ID" value="NZ_LTEB01000039.1"/>
</dbReference>
<protein>
    <submittedName>
        <fullName evidence="1">Uncharacterized protein</fullName>
    </submittedName>
</protein>
<comment type="caution">
    <text evidence="1">The sequence shown here is derived from an EMBL/GenBank/DDBJ whole genome shotgun (WGS) entry which is preliminary data.</text>
</comment>
<dbReference type="Proteomes" id="UP000070339">
    <property type="component" value="Unassembled WGS sequence"/>
</dbReference>
<sequence>MDFDSLLAPVIEFFSNGIGAVIAQIAEFLYSVFFPANAGAATTAEIG</sequence>